<dbReference type="Gramene" id="QL02p059556:mrna">
    <property type="protein sequence ID" value="QL02p059556:mrna:CDS:1"/>
    <property type="gene ID" value="QL02p059556"/>
</dbReference>
<evidence type="ECO:0000256" key="4">
    <source>
        <dbReference type="SAM" id="MobiDB-lite"/>
    </source>
</evidence>
<evidence type="ECO:0000256" key="3">
    <source>
        <dbReference type="ARBA" id="ARBA00053226"/>
    </source>
</evidence>
<dbReference type="InParanoid" id="A0A7N2KXU0"/>
<dbReference type="OMA" id="REECIVE"/>
<proteinExistence type="predicted"/>
<accession>A0A7N2KXU0</accession>
<dbReference type="GO" id="GO:0005737">
    <property type="term" value="C:cytoplasm"/>
    <property type="evidence" value="ECO:0007669"/>
    <property type="project" value="TreeGrafter"/>
</dbReference>
<dbReference type="PANTHER" id="PTHR12356:SF22">
    <property type="entry name" value="PROTEIN BOBBER 2-LIKE"/>
    <property type="match status" value="1"/>
</dbReference>
<dbReference type="AlphaFoldDB" id="A0A7N2KXU0"/>
<dbReference type="GO" id="GO:0006950">
    <property type="term" value="P:response to stress"/>
    <property type="evidence" value="ECO:0007669"/>
    <property type="project" value="UniProtKB-ARBA"/>
</dbReference>
<dbReference type="FunFam" id="2.60.40.790:FF:000001">
    <property type="entry name" value="Nuclear migration protein nudC"/>
    <property type="match status" value="1"/>
</dbReference>
<feature type="compositionally biased region" description="Low complexity" evidence="4">
    <location>
        <begin position="13"/>
        <end position="23"/>
    </location>
</feature>
<reference evidence="7" key="1">
    <citation type="journal article" date="2016" name="G3 (Bethesda)">
        <title>First Draft Assembly and Annotation of the Genome of a California Endemic Oak Quercus lobata Nee (Fagaceae).</title>
        <authorList>
            <person name="Sork V.L."/>
            <person name="Fitz-Gibbon S.T."/>
            <person name="Puiu D."/>
            <person name="Crepeau M."/>
            <person name="Gugger P.F."/>
            <person name="Sherman R."/>
            <person name="Stevens K."/>
            <person name="Langley C.H."/>
            <person name="Pellegrini M."/>
            <person name="Salzberg S.L."/>
        </authorList>
    </citation>
    <scope>NUCLEOTIDE SEQUENCE [LARGE SCALE GENOMIC DNA]</scope>
    <source>
        <strain evidence="7">cv. SW786</strain>
    </source>
</reference>
<organism evidence="6 7">
    <name type="scientific">Quercus lobata</name>
    <name type="common">Valley oak</name>
    <dbReference type="NCBI Taxonomy" id="97700"/>
    <lineage>
        <taxon>Eukaryota</taxon>
        <taxon>Viridiplantae</taxon>
        <taxon>Streptophyta</taxon>
        <taxon>Embryophyta</taxon>
        <taxon>Tracheophyta</taxon>
        <taxon>Spermatophyta</taxon>
        <taxon>Magnoliopsida</taxon>
        <taxon>eudicotyledons</taxon>
        <taxon>Gunneridae</taxon>
        <taxon>Pentapetalae</taxon>
        <taxon>rosids</taxon>
        <taxon>fabids</taxon>
        <taxon>Fagales</taxon>
        <taxon>Fagaceae</taxon>
        <taxon>Quercus</taxon>
    </lineage>
</organism>
<dbReference type="PANTHER" id="PTHR12356">
    <property type="entry name" value="NUCLEAR MOVEMENT PROTEIN NUDC"/>
    <property type="match status" value="1"/>
</dbReference>
<comment type="subcellular location">
    <subcellularLocation>
        <location evidence="1">Cytoplasmic granule</location>
    </subcellularLocation>
</comment>
<dbReference type="PROSITE" id="PS51203">
    <property type="entry name" value="CS"/>
    <property type="match status" value="1"/>
</dbReference>
<feature type="compositionally biased region" description="Basic and acidic residues" evidence="4">
    <location>
        <begin position="24"/>
        <end position="54"/>
    </location>
</feature>
<dbReference type="CDD" id="cd06467">
    <property type="entry name" value="p23_NUDC_like"/>
    <property type="match status" value="1"/>
</dbReference>
<dbReference type="Pfam" id="PF04969">
    <property type="entry name" value="CS"/>
    <property type="match status" value="1"/>
</dbReference>
<feature type="domain" description="CS" evidence="5">
    <location>
        <begin position="63"/>
        <end position="152"/>
    </location>
</feature>
<dbReference type="OrthoDB" id="416217at2759"/>
<dbReference type="GO" id="GO:0006457">
    <property type="term" value="P:protein folding"/>
    <property type="evidence" value="ECO:0007669"/>
    <property type="project" value="TreeGrafter"/>
</dbReference>
<evidence type="ECO:0000256" key="2">
    <source>
        <dbReference type="ARBA" id="ARBA00022490"/>
    </source>
</evidence>
<keyword evidence="2" id="KW-0963">Cytoplasm</keyword>
<dbReference type="EnsemblPlants" id="QL02p059556:mrna">
    <property type="protein sequence ID" value="QL02p059556:mrna:CDS:1"/>
    <property type="gene ID" value="QL02p059556"/>
</dbReference>
<dbReference type="SUPFAM" id="SSF49764">
    <property type="entry name" value="HSP20-like chaperones"/>
    <property type="match status" value="1"/>
</dbReference>
<protein>
    <recommendedName>
        <fullName evidence="5">CS domain-containing protein</fullName>
    </recommendedName>
</protein>
<dbReference type="InterPro" id="IPR008978">
    <property type="entry name" value="HSP20-like_chaperone"/>
</dbReference>
<evidence type="ECO:0000259" key="5">
    <source>
        <dbReference type="PROSITE" id="PS51203"/>
    </source>
</evidence>
<dbReference type="InterPro" id="IPR007052">
    <property type="entry name" value="CS_dom"/>
</dbReference>
<dbReference type="KEGG" id="qlo:115975992"/>
<keyword evidence="7" id="KW-1185">Reference proteome</keyword>
<comment type="function">
    <text evidence="3">Small heat shock protein required for the establishment of auxin gradients and for patterning of the apical domain of the embryo. Involved in the specification of the cotyledon primordia. Also required for normal inflorescence and floral meristem function, normal developmental patterning and thermotolerance. Acts as a molecular chaperone.</text>
</comment>
<evidence type="ECO:0000313" key="7">
    <source>
        <dbReference type="Proteomes" id="UP000594261"/>
    </source>
</evidence>
<gene>
    <name evidence="6" type="primary">LOC115975992</name>
</gene>
<dbReference type="GeneID" id="115975992"/>
<dbReference type="GO" id="GO:0051082">
    <property type="term" value="F:unfolded protein binding"/>
    <property type="evidence" value="ECO:0007669"/>
    <property type="project" value="TreeGrafter"/>
</dbReference>
<dbReference type="InterPro" id="IPR037898">
    <property type="entry name" value="NudC_fam"/>
</dbReference>
<reference evidence="6" key="2">
    <citation type="submission" date="2021-01" db="UniProtKB">
        <authorList>
            <consortium name="EnsemblPlants"/>
        </authorList>
    </citation>
    <scope>IDENTIFICATION</scope>
</reference>
<feature type="region of interest" description="Disordered" evidence="4">
    <location>
        <begin position="1"/>
        <end position="62"/>
    </location>
</feature>
<name>A0A7N2KXU0_QUELO</name>
<dbReference type="RefSeq" id="XP_030952914.1">
    <property type="nucleotide sequence ID" value="XM_031097054.1"/>
</dbReference>
<evidence type="ECO:0000256" key="1">
    <source>
        <dbReference type="ARBA" id="ARBA00004463"/>
    </source>
</evidence>
<dbReference type="Gene3D" id="2.60.40.790">
    <property type="match status" value="1"/>
</dbReference>
<evidence type="ECO:0000313" key="6">
    <source>
        <dbReference type="EnsemblPlants" id="QL02p059556:mrna:CDS:1"/>
    </source>
</evidence>
<sequence>MAILSDYEEDQQHQQSSSSSSLSSKKDIILAEKEPEATAKKPEEEEEKQQKENKLVPNKDNGLDMENYSWGQSLQEVTVNVPVPQGTKSSLLLCDIKTNSLKVGLKGQPPIIDGELYKPVKVDDCIWSLEDKKMITILICKRDQSEWWKSLLKGDPKIDTQKAEPGPSKLSDLDSETRSAVEKMMFDQRQKQMGLPTSDEIQKQELMKQFMAQNPNMKFPPGAQFM</sequence>
<dbReference type="Proteomes" id="UP000594261">
    <property type="component" value="Chromosome 2"/>
</dbReference>